<accession>A0ACC2T6K6</accession>
<reference evidence="1" key="1">
    <citation type="submission" date="2022-04" db="EMBL/GenBank/DDBJ databases">
        <title>Genome of the entomopathogenic fungus Entomophthora muscae.</title>
        <authorList>
            <person name="Elya C."/>
            <person name="Lovett B.R."/>
            <person name="Lee E."/>
            <person name="Macias A.M."/>
            <person name="Hajek A.E."/>
            <person name="De Bivort B.L."/>
            <person name="Kasson M.T."/>
            <person name="De Fine Licht H.H."/>
            <person name="Stajich J.E."/>
        </authorList>
    </citation>
    <scope>NUCLEOTIDE SEQUENCE</scope>
    <source>
        <strain evidence="1">Berkeley</strain>
    </source>
</reference>
<evidence type="ECO:0000313" key="2">
    <source>
        <dbReference type="Proteomes" id="UP001165960"/>
    </source>
</evidence>
<keyword evidence="2" id="KW-1185">Reference proteome</keyword>
<dbReference type="EMBL" id="QTSX02003581">
    <property type="protein sequence ID" value="KAJ9070294.1"/>
    <property type="molecule type" value="Genomic_DNA"/>
</dbReference>
<name>A0ACC2T6K6_9FUNG</name>
<comment type="caution">
    <text evidence="1">The sequence shown here is derived from an EMBL/GenBank/DDBJ whole genome shotgun (WGS) entry which is preliminary data.</text>
</comment>
<gene>
    <name evidence="1" type="ORF">DSO57_1009627</name>
</gene>
<sequence>MSVKGGESLVCDGYVFNCNNQKRAGKSKHYVCEDGSCTARINTEGWDKVTSEKGEHTCNAPINLIEKLLKWYLYQMVPVSKDVKASDLAVKATTHLSNENLKLIPDCNQLVKYICDKHFDLFPHKKSAMIQGELVLTEELKMFNSDEVFFLHDDRPTSEARIICYAIQQNLEQLRDSETWLCDGTFAVCLWGSCPPVPKCVLDCSQGLAGMDCHSLGSKWAFIHSQKEDPLRNLLVYGPGGQENNMDLTILGVLQQYLGILVLGLGLLHLNLGRLLLRIGLLLLNLGLQHLKLGLWCCA</sequence>
<proteinExistence type="predicted"/>
<protein>
    <submittedName>
        <fullName evidence="1">Uncharacterized protein</fullName>
    </submittedName>
</protein>
<organism evidence="1 2">
    <name type="scientific">Entomophthora muscae</name>
    <dbReference type="NCBI Taxonomy" id="34485"/>
    <lineage>
        <taxon>Eukaryota</taxon>
        <taxon>Fungi</taxon>
        <taxon>Fungi incertae sedis</taxon>
        <taxon>Zoopagomycota</taxon>
        <taxon>Entomophthoromycotina</taxon>
        <taxon>Entomophthoromycetes</taxon>
        <taxon>Entomophthorales</taxon>
        <taxon>Entomophthoraceae</taxon>
        <taxon>Entomophthora</taxon>
    </lineage>
</organism>
<evidence type="ECO:0000313" key="1">
    <source>
        <dbReference type="EMBL" id="KAJ9070294.1"/>
    </source>
</evidence>
<dbReference type="Proteomes" id="UP001165960">
    <property type="component" value="Unassembled WGS sequence"/>
</dbReference>